<feature type="compositionally biased region" description="Gly residues" evidence="1">
    <location>
        <begin position="53"/>
        <end position="66"/>
    </location>
</feature>
<sequence length="129" mass="13310">MILWGRPKGAKAPPLDQGNRSRDGSGQAGHSPRFPGPLATTLRAGERCSPGQEGTGKGSLGQGSLVGRGASVPCEGRQGGRGSRGELREWGSLSGAYSCGPGGQPEWPSQTPPAPPPWSWLSTQGSQRH</sequence>
<dbReference type="AlphaFoldDB" id="A0A480IMB8"/>
<reference evidence="3" key="1">
    <citation type="journal article" date="2019" name="PeerJ">
        <title>Genes of the pig, Sus scrofa, reconstructed with EvidentialGene.</title>
        <authorList>
            <person name="Gilbert D.G."/>
        </authorList>
    </citation>
    <scope>NUCLEOTIDE SEQUENCE</scope>
</reference>
<dbReference type="EMBL" id="DQIR01076853">
    <property type="protein sequence ID" value="HDA32329.1"/>
    <property type="molecule type" value="Transcribed_RNA"/>
</dbReference>
<organism evidence="3">
    <name type="scientific">Sus scrofa</name>
    <name type="common">Pig</name>
    <dbReference type="NCBI Taxonomy" id="9823"/>
    <lineage>
        <taxon>Eukaryota</taxon>
        <taxon>Metazoa</taxon>
        <taxon>Chordata</taxon>
        <taxon>Craniata</taxon>
        <taxon>Vertebrata</taxon>
        <taxon>Euteleostomi</taxon>
        <taxon>Mammalia</taxon>
        <taxon>Eutheria</taxon>
        <taxon>Laurasiatheria</taxon>
        <taxon>Artiodactyla</taxon>
        <taxon>Suina</taxon>
        <taxon>Suidae</taxon>
        <taxon>Sus</taxon>
    </lineage>
</organism>
<feature type="region of interest" description="Disordered" evidence="1">
    <location>
        <begin position="1"/>
        <end position="129"/>
    </location>
</feature>
<accession>A0A480IMB8</accession>
<name>A0A480IMB8_PIG</name>
<proteinExistence type="predicted"/>
<protein>
    <submittedName>
        <fullName evidence="2">Rho-related GTP-binding protein RhoC isoform X1</fullName>
    </submittedName>
    <submittedName>
        <fullName evidence="3">Rho-related GTP-binding protein RhoC isoform X2</fullName>
    </submittedName>
</protein>
<evidence type="ECO:0000313" key="2">
    <source>
        <dbReference type="EMBL" id="HDA32329.1"/>
    </source>
</evidence>
<dbReference type="EMBL" id="DQIR01081971">
    <property type="protein sequence ID" value="HDA37447.1"/>
    <property type="molecule type" value="Transcribed_RNA"/>
</dbReference>
<evidence type="ECO:0000313" key="3">
    <source>
        <dbReference type="EMBL" id="HDA37447.1"/>
    </source>
</evidence>
<evidence type="ECO:0000256" key="1">
    <source>
        <dbReference type="SAM" id="MobiDB-lite"/>
    </source>
</evidence>